<sequence>MIVSPITQTEHVMCIFEQKEVPVFQNKVYKTKEEAAGCMKLPVKLYQCQDTGFVFSGGFDPEVLDYNEDYQNEQGNSDYFQEHLESVFKLISERHLLNRKIVEIGCGKGLFLDLMLNRGCDVIGIDPTYEGTSEYVIKDYYSNEYSHLKAGLIVLRHTLEHIALPYDFLKMISDANEKETVVYIEIPTYEWIYRNNAIEDIFYEHCNYFTTKSIKALFHEAEVIPVFNGQYIGIFAKLGMLKDRSEIHEEVIETYSQSFQTALNHYNNLVGTASQKMIWGAGAKGSTFLNLTDDKAEKVLGVIDINPKKQNKFIGGTGHRIYSPEILKELPVDEIIVVNKNYMAEIDATIKAMGLEINLKTLER</sequence>
<protein>
    <submittedName>
        <fullName evidence="2">Methyltransferase domain-containing protein</fullName>
    </submittedName>
</protein>
<dbReference type="Pfam" id="PF13489">
    <property type="entry name" value="Methyltransf_23"/>
    <property type="match status" value="1"/>
</dbReference>
<dbReference type="PANTHER" id="PTHR43861:SF6">
    <property type="entry name" value="METHYLTRANSFERASE TYPE 11"/>
    <property type="match status" value="1"/>
</dbReference>
<comment type="caution">
    <text evidence="2">The sequence shown here is derived from an EMBL/GenBank/DDBJ whole genome shotgun (WGS) entry which is preliminary data.</text>
</comment>
<dbReference type="EMBL" id="JACVEL010000002">
    <property type="protein sequence ID" value="MBC9811799.1"/>
    <property type="molecule type" value="Genomic_DNA"/>
</dbReference>
<dbReference type="InterPro" id="IPR013691">
    <property type="entry name" value="MeTrfase_14"/>
</dbReference>
<proteinExistence type="predicted"/>
<dbReference type="SUPFAM" id="SSF53335">
    <property type="entry name" value="S-adenosyl-L-methionine-dependent methyltransferases"/>
    <property type="match status" value="1"/>
</dbReference>
<reference evidence="2" key="1">
    <citation type="submission" date="2020-09" db="EMBL/GenBank/DDBJ databases">
        <title>Taishania pollutisoli gen. nov., sp. nov., Isolated from Tetrabromobisphenol A-Contaminated Soil.</title>
        <authorList>
            <person name="Chen Q."/>
        </authorList>
    </citation>
    <scope>NUCLEOTIDE SEQUENCE</scope>
    <source>
        <strain evidence="2">CZZ-1</strain>
    </source>
</reference>
<dbReference type="Proteomes" id="UP000652681">
    <property type="component" value="Unassembled WGS sequence"/>
</dbReference>
<feature type="domain" description="C-methyltransferase" evidence="1">
    <location>
        <begin position="277"/>
        <end position="351"/>
    </location>
</feature>
<dbReference type="Gene3D" id="3.40.50.720">
    <property type="entry name" value="NAD(P)-binding Rossmann-like Domain"/>
    <property type="match status" value="1"/>
</dbReference>
<dbReference type="Gene3D" id="3.40.50.150">
    <property type="entry name" value="Vaccinia Virus protein VP39"/>
    <property type="match status" value="1"/>
</dbReference>
<keyword evidence="2" id="KW-0808">Transferase</keyword>
<name>A0A8J6TSU8_9FLAO</name>
<dbReference type="GO" id="GO:0032259">
    <property type="term" value="P:methylation"/>
    <property type="evidence" value="ECO:0007669"/>
    <property type="project" value="UniProtKB-KW"/>
</dbReference>
<keyword evidence="2" id="KW-0489">Methyltransferase</keyword>
<dbReference type="Pfam" id="PF08484">
    <property type="entry name" value="Methyltransf_14"/>
    <property type="match status" value="1"/>
</dbReference>
<organism evidence="2 3">
    <name type="scientific">Taishania pollutisoli</name>
    <dbReference type="NCBI Taxonomy" id="2766479"/>
    <lineage>
        <taxon>Bacteria</taxon>
        <taxon>Pseudomonadati</taxon>
        <taxon>Bacteroidota</taxon>
        <taxon>Flavobacteriia</taxon>
        <taxon>Flavobacteriales</taxon>
        <taxon>Crocinitomicaceae</taxon>
        <taxon>Taishania</taxon>
    </lineage>
</organism>
<evidence type="ECO:0000313" key="3">
    <source>
        <dbReference type="Proteomes" id="UP000652681"/>
    </source>
</evidence>
<evidence type="ECO:0000313" key="2">
    <source>
        <dbReference type="EMBL" id="MBC9811799.1"/>
    </source>
</evidence>
<keyword evidence="3" id="KW-1185">Reference proteome</keyword>
<dbReference type="GO" id="GO:0008168">
    <property type="term" value="F:methyltransferase activity"/>
    <property type="evidence" value="ECO:0007669"/>
    <property type="project" value="UniProtKB-KW"/>
</dbReference>
<gene>
    <name evidence="2" type="ORF">H9Y05_04845</name>
</gene>
<dbReference type="RefSeq" id="WP_163490765.1">
    <property type="nucleotide sequence ID" value="NZ_JACVEL010000002.1"/>
</dbReference>
<dbReference type="PANTHER" id="PTHR43861">
    <property type="entry name" value="TRANS-ACONITATE 2-METHYLTRANSFERASE-RELATED"/>
    <property type="match status" value="1"/>
</dbReference>
<dbReference type="InterPro" id="IPR029063">
    <property type="entry name" value="SAM-dependent_MTases_sf"/>
</dbReference>
<dbReference type="AlphaFoldDB" id="A0A8J6TSU8"/>
<accession>A0A8J6TSU8</accession>
<evidence type="ECO:0000259" key="1">
    <source>
        <dbReference type="Pfam" id="PF08484"/>
    </source>
</evidence>